<keyword evidence="3" id="KW-1185">Reference proteome</keyword>
<proteinExistence type="predicted"/>
<sequence>MEYVVLDVNLVSSKVHVGGSEYVMADAQVACVTNFEKNDTMFNVRTHLGYLLCSWLRFACN</sequence>
<name>A0A9K3DZS3_HELAN</name>
<evidence type="ECO:0000313" key="2">
    <source>
        <dbReference type="EMBL" id="KAF5763343.1"/>
    </source>
</evidence>
<feature type="domain" description="60S ribosomal export protein NMD3 OB-fold" evidence="1">
    <location>
        <begin position="1"/>
        <end position="52"/>
    </location>
</feature>
<accession>A0A9K3DZS3</accession>
<reference evidence="2" key="2">
    <citation type="submission" date="2020-06" db="EMBL/GenBank/DDBJ databases">
        <title>Helianthus annuus Genome sequencing and assembly Release 2.</title>
        <authorList>
            <person name="Gouzy J."/>
            <person name="Langlade N."/>
            <person name="Munos S."/>
        </authorList>
    </citation>
    <scope>NUCLEOTIDE SEQUENCE</scope>
    <source>
        <tissue evidence="2">Leaves</tissue>
    </source>
</reference>
<organism evidence="2 3">
    <name type="scientific">Helianthus annuus</name>
    <name type="common">Common sunflower</name>
    <dbReference type="NCBI Taxonomy" id="4232"/>
    <lineage>
        <taxon>Eukaryota</taxon>
        <taxon>Viridiplantae</taxon>
        <taxon>Streptophyta</taxon>
        <taxon>Embryophyta</taxon>
        <taxon>Tracheophyta</taxon>
        <taxon>Spermatophyta</taxon>
        <taxon>Magnoliopsida</taxon>
        <taxon>eudicotyledons</taxon>
        <taxon>Gunneridae</taxon>
        <taxon>Pentapetalae</taxon>
        <taxon>asterids</taxon>
        <taxon>campanulids</taxon>
        <taxon>Asterales</taxon>
        <taxon>Asteraceae</taxon>
        <taxon>Asteroideae</taxon>
        <taxon>Heliantheae alliance</taxon>
        <taxon>Heliantheae</taxon>
        <taxon>Helianthus</taxon>
    </lineage>
</organism>
<dbReference type="AlphaFoldDB" id="A0A9K3DZS3"/>
<gene>
    <name evidence="2" type="ORF">HanXRQr2_Chr15g0679141</name>
</gene>
<dbReference type="EMBL" id="MNCJ02000330">
    <property type="protein sequence ID" value="KAF5763343.1"/>
    <property type="molecule type" value="Genomic_DNA"/>
</dbReference>
<evidence type="ECO:0000313" key="3">
    <source>
        <dbReference type="Proteomes" id="UP000215914"/>
    </source>
</evidence>
<protein>
    <recommendedName>
        <fullName evidence="1">60S ribosomal export protein NMD3 OB-fold domain-containing protein</fullName>
    </recommendedName>
</protein>
<dbReference type="InterPro" id="IPR048898">
    <property type="entry name" value="OB_NMD3"/>
</dbReference>
<dbReference type="Pfam" id="PF21192">
    <property type="entry name" value="OB_NMD3"/>
    <property type="match status" value="1"/>
</dbReference>
<dbReference type="Proteomes" id="UP000215914">
    <property type="component" value="Unassembled WGS sequence"/>
</dbReference>
<reference evidence="2" key="1">
    <citation type="journal article" date="2017" name="Nature">
        <title>The sunflower genome provides insights into oil metabolism, flowering and Asterid evolution.</title>
        <authorList>
            <person name="Badouin H."/>
            <person name="Gouzy J."/>
            <person name="Grassa C.J."/>
            <person name="Murat F."/>
            <person name="Staton S.E."/>
            <person name="Cottret L."/>
            <person name="Lelandais-Briere C."/>
            <person name="Owens G.L."/>
            <person name="Carrere S."/>
            <person name="Mayjonade B."/>
            <person name="Legrand L."/>
            <person name="Gill N."/>
            <person name="Kane N.C."/>
            <person name="Bowers J.E."/>
            <person name="Hubner S."/>
            <person name="Bellec A."/>
            <person name="Berard A."/>
            <person name="Berges H."/>
            <person name="Blanchet N."/>
            <person name="Boniface M.C."/>
            <person name="Brunel D."/>
            <person name="Catrice O."/>
            <person name="Chaidir N."/>
            <person name="Claudel C."/>
            <person name="Donnadieu C."/>
            <person name="Faraut T."/>
            <person name="Fievet G."/>
            <person name="Helmstetter N."/>
            <person name="King M."/>
            <person name="Knapp S.J."/>
            <person name="Lai Z."/>
            <person name="Le Paslier M.C."/>
            <person name="Lippi Y."/>
            <person name="Lorenzon L."/>
            <person name="Mandel J.R."/>
            <person name="Marage G."/>
            <person name="Marchand G."/>
            <person name="Marquand E."/>
            <person name="Bret-Mestries E."/>
            <person name="Morien E."/>
            <person name="Nambeesan S."/>
            <person name="Nguyen T."/>
            <person name="Pegot-Espagnet P."/>
            <person name="Pouilly N."/>
            <person name="Raftis F."/>
            <person name="Sallet E."/>
            <person name="Schiex T."/>
            <person name="Thomas J."/>
            <person name="Vandecasteele C."/>
            <person name="Vares D."/>
            <person name="Vear F."/>
            <person name="Vautrin S."/>
            <person name="Crespi M."/>
            <person name="Mangin B."/>
            <person name="Burke J.M."/>
            <person name="Salse J."/>
            <person name="Munos S."/>
            <person name="Vincourt P."/>
            <person name="Rieseberg L.H."/>
            <person name="Langlade N.B."/>
        </authorList>
    </citation>
    <scope>NUCLEOTIDE SEQUENCE</scope>
    <source>
        <tissue evidence="2">Leaves</tissue>
    </source>
</reference>
<evidence type="ECO:0000259" key="1">
    <source>
        <dbReference type="Pfam" id="PF21192"/>
    </source>
</evidence>
<comment type="caution">
    <text evidence="2">The sequence shown here is derived from an EMBL/GenBank/DDBJ whole genome shotgun (WGS) entry which is preliminary data.</text>
</comment>
<dbReference type="Gramene" id="mRNA:HanXRQr2_Chr15g0679141">
    <property type="protein sequence ID" value="CDS:HanXRQr2_Chr15g0679141.1"/>
    <property type="gene ID" value="HanXRQr2_Chr15g0679141"/>
</dbReference>